<comment type="subunit">
    <text evidence="14">Homohexamer.</text>
</comment>
<dbReference type="PRINTS" id="PR00830">
    <property type="entry name" value="ENDOLAPTASE"/>
</dbReference>
<feature type="binding site" evidence="14">
    <location>
        <begin position="215"/>
        <end position="222"/>
    </location>
    <ligand>
        <name>ATP</name>
        <dbReference type="ChEBI" id="CHEBI:30616"/>
    </ligand>
</feature>
<dbReference type="PANTHER" id="PTHR23076:SF97">
    <property type="entry name" value="ATP-DEPENDENT ZINC METALLOPROTEASE YME1L1"/>
    <property type="match status" value="1"/>
</dbReference>
<evidence type="ECO:0000256" key="11">
    <source>
        <dbReference type="ARBA" id="ARBA00022989"/>
    </source>
</evidence>
<dbReference type="InterPro" id="IPR027417">
    <property type="entry name" value="P-loop_NTPase"/>
</dbReference>
<dbReference type="GO" id="GO:0008237">
    <property type="term" value="F:metallopeptidase activity"/>
    <property type="evidence" value="ECO:0007669"/>
    <property type="project" value="UniProtKB-KW"/>
</dbReference>
<comment type="subcellular location">
    <subcellularLocation>
        <location evidence="14">Cell membrane</location>
        <topology evidence="14">Multi-pass membrane protein</topology>
        <orientation evidence="14">Cytoplasmic side</orientation>
    </subcellularLocation>
    <subcellularLocation>
        <location evidence="1">Membrane</location>
    </subcellularLocation>
</comment>
<dbReference type="Gene3D" id="1.20.58.760">
    <property type="entry name" value="Peptidase M41"/>
    <property type="match status" value="1"/>
</dbReference>
<keyword evidence="6 14" id="KW-0479">Metal-binding</keyword>
<keyword evidence="4 14" id="KW-0645">Protease</keyword>
<evidence type="ECO:0000313" key="19">
    <source>
        <dbReference type="Proteomes" id="UP001500467"/>
    </source>
</evidence>
<feature type="binding site" evidence="14">
    <location>
        <position position="437"/>
    </location>
    <ligand>
        <name>Zn(2+)</name>
        <dbReference type="ChEBI" id="CHEBI:29105"/>
        <note>catalytic</note>
    </ligand>
</feature>
<dbReference type="EMBL" id="BAAALM010000005">
    <property type="protein sequence ID" value="GAA1200107.1"/>
    <property type="molecule type" value="Genomic_DNA"/>
</dbReference>
<dbReference type="Pfam" id="PF06480">
    <property type="entry name" value="FtsH_ext"/>
    <property type="match status" value="1"/>
</dbReference>
<dbReference type="InterPro" id="IPR003960">
    <property type="entry name" value="ATPase_AAA_CS"/>
</dbReference>
<dbReference type="Pfam" id="PF01434">
    <property type="entry name" value="Peptidase_M41"/>
    <property type="match status" value="1"/>
</dbReference>
<comment type="similarity">
    <text evidence="15">Belongs to the AAA ATPase family.</text>
</comment>
<dbReference type="Pfam" id="PF17862">
    <property type="entry name" value="AAA_lid_3"/>
    <property type="match status" value="1"/>
</dbReference>
<dbReference type="InterPro" id="IPR000642">
    <property type="entry name" value="Peptidase_M41"/>
</dbReference>
<comment type="similarity">
    <text evidence="14">In the central section; belongs to the AAA ATPase family.</text>
</comment>
<evidence type="ECO:0000256" key="1">
    <source>
        <dbReference type="ARBA" id="ARBA00004370"/>
    </source>
</evidence>
<dbReference type="SMART" id="SM00382">
    <property type="entry name" value="AAA"/>
    <property type="match status" value="1"/>
</dbReference>
<evidence type="ECO:0000256" key="2">
    <source>
        <dbReference type="ARBA" id="ARBA00010044"/>
    </source>
</evidence>
<evidence type="ECO:0000256" key="10">
    <source>
        <dbReference type="ARBA" id="ARBA00022840"/>
    </source>
</evidence>
<evidence type="ECO:0000256" key="4">
    <source>
        <dbReference type="ARBA" id="ARBA00022670"/>
    </source>
</evidence>
<evidence type="ECO:0000256" key="3">
    <source>
        <dbReference type="ARBA" id="ARBA00022475"/>
    </source>
</evidence>
<feature type="active site" evidence="14">
    <location>
        <position position="438"/>
    </location>
</feature>
<comment type="cofactor">
    <cofactor evidence="14">
        <name>Zn(2+)</name>
        <dbReference type="ChEBI" id="CHEBI:29105"/>
    </cofactor>
    <text evidence="14">Binds 1 zinc ion per subunit.</text>
</comment>
<accession>A0ABN1V8R3</accession>
<name>A0ABN1V8R3_9PSEU</name>
<keyword evidence="3 14" id="KW-1003">Cell membrane</keyword>
<evidence type="ECO:0000259" key="17">
    <source>
        <dbReference type="SMART" id="SM00382"/>
    </source>
</evidence>
<dbReference type="InterPro" id="IPR003959">
    <property type="entry name" value="ATPase_AAA_core"/>
</dbReference>
<organism evidence="18 19">
    <name type="scientific">Prauserella alba</name>
    <dbReference type="NCBI Taxonomy" id="176898"/>
    <lineage>
        <taxon>Bacteria</taxon>
        <taxon>Bacillati</taxon>
        <taxon>Actinomycetota</taxon>
        <taxon>Actinomycetes</taxon>
        <taxon>Pseudonocardiales</taxon>
        <taxon>Pseudonocardiaceae</taxon>
        <taxon>Prauserella</taxon>
    </lineage>
</organism>
<dbReference type="PANTHER" id="PTHR23076">
    <property type="entry name" value="METALLOPROTEASE M41 FTSH"/>
    <property type="match status" value="1"/>
</dbReference>
<dbReference type="Pfam" id="PF00004">
    <property type="entry name" value="AAA"/>
    <property type="match status" value="1"/>
</dbReference>
<feature type="region of interest" description="Disordered" evidence="16">
    <location>
        <begin position="647"/>
        <end position="818"/>
    </location>
</feature>
<evidence type="ECO:0000256" key="12">
    <source>
        <dbReference type="ARBA" id="ARBA00023049"/>
    </source>
</evidence>
<keyword evidence="12 14" id="KW-0482">Metalloprotease</keyword>
<evidence type="ECO:0000256" key="6">
    <source>
        <dbReference type="ARBA" id="ARBA00022723"/>
    </source>
</evidence>
<dbReference type="PROSITE" id="PS00674">
    <property type="entry name" value="AAA"/>
    <property type="match status" value="1"/>
</dbReference>
<dbReference type="InterPro" id="IPR037219">
    <property type="entry name" value="Peptidase_M41-like"/>
</dbReference>
<feature type="transmembrane region" description="Helical" evidence="14">
    <location>
        <begin position="12"/>
        <end position="28"/>
    </location>
</feature>
<evidence type="ECO:0000256" key="9">
    <source>
        <dbReference type="ARBA" id="ARBA00022833"/>
    </source>
</evidence>
<comment type="caution">
    <text evidence="18">The sequence shown here is derived from an EMBL/GenBank/DDBJ whole genome shotgun (WGS) entry which is preliminary data.</text>
</comment>
<keyword evidence="19" id="KW-1185">Reference proteome</keyword>
<evidence type="ECO:0000256" key="5">
    <source>
        <dbReference type="ARBA" id="ARBA00022692"/>
    </source>
</evidence>
<feature type="binding site" evidence="14">
    <location>
        <position position="513"/>
    </location>
    <ligand>
        <name>Zn(2+)</name>
        <dbReference type="ChEBI" id="CHEBI:29105"/>
        <note>catalytic</note>
    </ligand>
</feature>
<dbReference type="SUPFAM" id="SSF140990">
    <property type="entry name" value="FtsH protease domain-like"/>
    <property type="match status" value="1"/>
</dbReference>
<evidence type="ECO:0000256" key="13">
    <source>
        <dbReference type="ARBA" id="ARBA00023136"/>
    </source>
</evidence>
<feature type="compositionally biased region" description="Pro residues" evidence="16">
    <location>
        <begin position="654"/>
        <end position="670"/>
    </location>
</feature>
<evidence type="ECO:0000256" key="16">
    <source>
        <dbReference type="SAM" id="MobiDB-lite"/>
    </source>
</evidence>
<keyword evidence="5 14" id="KW-0812">Transmembrane</keyword>
<dbReference type="SUPFAM" id="SSF52540">
    <property type="entry name" value="P-loop containing nucleoside triphosphate hydrolases"/>
    <property type="match status" value="1"/>
</dbReference>
<feature type="compositionally biased region" description="Polar residues" evidence="16">
    <location>
        <begin position="682"/>
        <end position="697"/>
    </location>
</feature>
<keyword evidence="11 14" id="KW-1133">Transmembrane helix</keyword>
<gene>
    <name evidence="14 18" type="primary">ftsH</name>
    <name evidence="18" type="ORF">GCM10009675_15180</name>
</gene>
<dbReference type="HAMAP" id="MF_01458">
    <property type="entry name" value="FtsH"/>
    <property type="match status" value="1"/>
</dbReference>
<evidence type="ECO:0000256" key="7">
    <source>
        <dbReference type="ARBA" id="ARBA00022741"/>
    </source>
</evidence>
<evidence type="ECO:0000313" key="18">
    <source>
        <dbReference type="EMBL" id="GAA1200107.1"/>
    </source>
</evidence>
<proteinExistence type="inferred from homology"/>
<protein>
    <recommendedName>
        <fullName evidence="14">ATP-dependent zinc metalloprotease FtsH</fullName>
        <ecNumber evidence="14">3.4.24.-</ecNumber>
    </recommendedName>
</protein>
<dbReference type="RefSeq" id="WP_253856917.1">
    <property type="nucleotide sequence ID" value="NZ_BAAALM010000005.1"/>
</dbReference>
<dbReference type="InterPro" id="IPR041569">
    <property type="entry name" value="AAA_lid_3"/>
</dbReference>
<sequence length="818" mass="88697">MDRKRLLKNPLLWIVAVLLLYFAFSMLFDSDRGYTAVPTSQAVQQIESGNVTEANLEDKEQQLKLHLSDGINVDGENAKQIITKFPGGASGQLYNVLLDARTGSGDNGQSIKFDTTVTQDSFFTQMLIYMIPLGILLLLLMWMMNNAQGGGNKVLNFGKSKAKQLNKDMPTTTFHDVAGADEAVEELHEIKDFLSSPARYQQLGAKIPKGVLLYGPPGTGKTLLARAVAGEAGVPFYTISGSDFVEMFVGVGASRVRDLFEQAKQNAPCIIFVDEIDAVGRQRGAGMGGGHDEREQTLNQLLVEMDGFDSRGGIILIAATNRPDILDPALLRPGRFDRQIPVAAPDLKGREAILQVHSAGKPLAENVDMNGLAKRTVGMSGADLANVINEAALLTARQHGTVITDAYLEESVDRVVGGPARKSRIISEQERKITAYHEGGHALAAWAMPDIEPVYKLTILPRGRTGGHALIVPEDDKDLMTRSEMIGRLVFAMGGRTAEELVFHEPTTGASSDIEQATKIARAMVTEYGMSPRLGAVKYGQEQGDPFVGRAAGQQANYSLEVAHEIDEEVRKLIETAHTEAWEVLNTYRDVLDELVAEVLEKETLQRRDLERIFSAVEKRPRITVFNEFGDRLPSDKPPIKTPRELAAERGEPWPEPQPEPAPVPAPAPQAPMAGEEPQTGELPQTGNPQDAPQGSVPQGGPQDQQNPGSYNPYAPPSGPNGAHGQNGGHNGGRQWPGPGSHQGGQPGQQHGQQPGSRPAGPPNYGAPPGWTPATSPNPRPTRPWAQPNPNPQPQQRPQEQQRPQDEGGSDEQDGHHR</sequence>
<feature type="transmembrane region" description="Helical" evidence="14">
    <location>
        <begin position="122"/>
        <end position="143"/>
    </location>
</feature>
<evidence type="ECO:0000256" key="8">
    <source>
        <dbReference type="ARBA" id="ARBA00022801"/>
    </source>
</evidence>
<dbReference type="CDD" id="cd19501">
    <property type="entry name" value="RecA-like_FtsH"/>
    <property type="match status" value="1"/>
</dbReference>
<keyword evidence="13 14" id="KW-0472">Membrane</keyword>
<keyword evidence="9 14" id="KW-0862">Zinc</keyword>
<dbReference type="InterPro" id="IPR003593">
    <property type="entry name" value="AAA+_ATPase"/>
</dbReference>
<dbReference type="InterPro" id="IPR005936">
    <property type="entry name" value="FtsH"/>
</dbReference>
<dbReference type="Proteomes" id="UP001500467">
    <property type="component" value="Unassembled WGS sequence"/>
</dbReference>
<feature type="binding site" evidence="14">
    <location>
        <position position="441"/>
    </location>
    <ligand>
        <name>Zn(2+)</name>
        <dbReference type="ChEBI" id="CHEBI:29105"/>
        <note>catalytic</note>
    </ligand>
</feature>
<keyword evidence="7 14" id="KW-0547">Nucleotide-binding</keyword>
<evidence type="ECO:0000256" key="15">
    <source>
        <dbReference type="RuleBase" id="RU003651"/>
    </source>
</evidence>
<keyword evidence="10 14" id="KW-0067">ATP-binding</keyword>
<dbReference type="NCBIfam" id="TIGR01241">
    <property type="entry name" value="FtsH_fam"/>
    <property type="match status" value="1"/>
</dbReference>
<feature type="compositionally biased region" description="Pro residues" evidence="16">
    <location>
        <begin position="776"/>
        <end position="795"/>
    </location>
</feature>
<feature type="compositionally biased region" description="Low complexity" evidence="16">
    <location>
        <begin position="748"/>
        <end position="759"/>
    </location>
</feature>
<feature type="domain" description="AAA+ ATPase" evidence="17">
    <location>
        <begin position="207"/>
        <end position="346"/>
    </location>
</feature>
<dbReference type="Gene3D" id="3.40.50.300">
    <property type="entry name" value="P-loop containing nucleotide triphosphate hydrolases"/>
    <property type="match status" value="1"/>
</dbReference>
<reference evidence="18 19" key="1">
    <citation type="journal article" date="2019" name="Int. J. Syst. Evol. Microbiol.">
        <title>The Global Catalogue of Microorganisms (GCM) 10K type strain sequencing project: providing services to taxonomists for standard genome sequencing and annotation.</title>
        <authorList>
            <consortium name="The Broad Institute Genomics Platform"/>
            <consortium name="The Broad Institute Genome Sequencing Center for Infectious Disease"/>
            <person name="Wu L."/>
            <person name="Ma J."/>
        </authorList>
    </citation>
    <scope>NUCLEOTIDE SEQUENCE [LARGE SCALE GENOMIC DNA]</scope>
    <source>
        <strain evidence="18 19">JCM 13022</strain>
    </source>
</reference>
<comment type="function">
    <text evidence="14">Acts as a processive, ATP-dependent zinc metallopeptidase for both cytoplasmic and membrane proteins. Plays a role in the quality control of integral membrane proteins.</text>
</comment>
<comment type="similarity">
    <text evidence="2 14">In the C-terminal section; belongs to the peptidase M41 family.</text>
</comment>
<dbReference type="InterPro" id="IPR011546">
    <property type="entry name" value="Pept_M41_FtsH_extracell"/>
</dbReference>
<evidence type="ECO:0000256" key="14">
    <source>
        <dbReference type="HAMAP-Rule" id="MF_01458"/>
    </source>
</evidence>
<feature type="compositionally biased region" description="Low complexity" evidence="16">
    <location>
        <begin position="699"/>
        <end position="709"/>
    </location>
</feature>
<dbReference type="EC" id="3.4.24.-" evidence="14"/>
<dbReference type="Gene3D" id="1.10.8.60">
    <property type="match status" value="1"/>
</dbReference>
<keyword evidence="8 14" id="KW-0378">Hydrolase</keyword>